<dbReference type="AlphaFoldDB" id="A0A0P9CS37"/>
<protein>
    <submittedName>
        <fullName evidence="2">Uncharacterized protein</fullName>
    </submittedName>
</protein>
<feature type="compositionally biased region" description="Basic and acidic residues" evidence="1">
    <location>
        <begin position="48"/>
        <end position="60"/>
    </location>
</feature>
<reference evidence="2 3" key="1">
    <citation type="submission" date="2015-09" db="EMBL/GenBank/DDBJ databases">
        <title>Draft genome sequence of Kouleothrix aurantiaca JCM 19913.</title>
        <authorList>
            <person name="Hemp J."/>
        </authorList>
    </citation>
    <scope>NUCLEOTIDE SEQUENCE [LARGE SCALE GENOMIC DNA]</scope>
    <source>
        <strain evidence="2 3">COM-B</strain>
    </source>
</reference>
<proteinExistence type="predicted"/>
<evidence type="ECO:0000256" key="1">
    <source>
        <dbReference type="SAM" id="MobiDB-lite"/>
    </source>
</evidence>
<comment type="caution">
    <text evidence="2">The sequence shown here is derived from an EMBL/GenBank/DDBJ whole genome shotgun (WGS) entry which is preliminary data.</text>
</comment>
<evidence type="ECO:0000313" key="2">
    <source>
        <dbReference type="EMBL" id="KPV48446.1"/>
    </source>
</evidence>
<gene>
    <name evidence="2" type="ORF">SE17_38025</name>
</gene>
<organism evidence="2 3">
    <name type="scientific">Kouleothrix aurantiaca</name>
    <dbReference type="NCBI Taxonomy" id="186479"/>
    <lineage>
        <taxon>Bacteria</taxon>
        <taxon>Bacillati</taxon>
        <taxon>Chloroflexota</taxon>
        <taxon>Chloroflexia</taxon>
        <taxon>Chloroflexales</taxon>
        <taxon>Roseiflexineae</taxon>
        <taxon>Roseiflexaceae</taxon>
        <taxon>Kouleothrix</taxon>
    </lineage>
</organism>
<name>A0A0P9CS37_9CHLR</name>
<keyword evidence="3" id="KW-1185">Reference proteome</keyword>
<feature type="region of interest" description="Disordered" evidence="1">
    <location>
        <begin position="1"/>
        <end position="67"/>
    </location>
</feature>
<dbReference type="Proteomes" id="UP000050509">
    <property type="component" value="Unassembled WGS sequence"/>
</dbReference>
<sequence length="136" mass="14892">MDEQDTRTHPRTNGSESQPLHIPETHDSDDTQVGTVVMGPPHTTQSLSKDRTSPTRRAEQRAAQQVARERIASLVTALGDTSNPLHQSAVDKLVEIGPAAVPALNEALNPNRPRARRRSGLVPRLRGRRQATADWG</sequence>
<feature type="non-terminal residue" evidence="2">
    <location>
        <position position="136"/>
    </location>
</feature>
<accession>A0A0P9CS37</accession>
<evidence type="ECO:0000313" key="3">
    <source>
        <dbReference type="Proteomes" id="UP000050509"/>
    </source>
</evidence>
<feature type="compositionally biased region" description="Basic residues" evidence="1">
    <location>
        <begin position="113"/>
        <end position="129"/>
    </location>
</feature>
<feature type="region of interest" description="Disordered" evidence="1">
    <location>
        <begin position="105"/>
        <end position="136"/>
    </location>
</feature>
<dbReference type="EMBL" id="LJCR01002646">
    <property type="protein sequence ID" value="KPV48446.1"/>
    <property type="molecule type" value="Genomic_DNA"/>
</dbReference>